<reference evidence="3" key="1">
    <citation type="submission" date="2016-08" db="EMBL/GenBank/DDBJ databases">
        <authorList>
            <person name="Tokovenko B."/>
            <person name="Kalinowski J."/>
        </authorList>
    </citation>
    <scope>NUCLEOTIDE SEQUENCE [LARGE SCALE GENOMIC DNA]</scope>
    <source>
        <strain evidence="3">UTMC102</strain>
    </source>
</reference>
<dbReference type="CDD" id="cd04301">
    <property type="entry name" value="NAT_SF"/>
    <property type="match status" value="1"/>
</dbReference>
<dbReference type="AlphaFoldDB" id="A0A1V3C397"/>
<feature type="domain" description="N-acetyltransferase" evidence="1">
    <location>
        <begin position="181"/>
        <end position="317"/>
    </location>
</feature>
<comment type="caution">
    <text evidence="2">The sequence shown here is derived from an EMBL/GenBank/DDBJ whole genome shotgun (WGS) entry which is preliminary data.</text>
</comment>
<dbReference type="InterPro" id="IPR000182">
    <property type="entry name" value="GNAT_dom"/>
</dbReference>
<evidence type="ECO:0000259" key="1">
    <source>
        <dbReference type="PROSITE" id="PS51186"/>
    </source>
</evidence>
<dbReference type="InterPro" id="IPR016181">
    <property type="entry name" value="Acyl_CoA_acyltransferase"/>
</dbReference>
<dbReference type="OrthoDB" id="7942268at2"/>
<dbReference type="STRING" id="501010.NOSIN_15980"/>
<organism evidence="2 3">
    <name type="scientific">Nocardiopsis sinuspersici</name>
    <dbReference type="NCBI Taxonomy" id="501010"/>
    <lineage>
        <taxon>Bacteria</taxon>
        <taxon>Bacillati</taxon>
        <taxon>Actinomycetota</taxon>
        <taxon>Actinomycetes</taxon>
        <taxon>Streptosporangiales</taxon>
        <taxon>Nocardiopsidaceae</taxon>
        <taxon>Nocardiopsis</taxon>
    </lineage>
</organism>
<keyword evidence="2" id="KW-0808">Transferase</keyword>
<evidence type="ECO:0000313" key="2">
    <source>
        <dbReference type="EMBL" id="OOC55118.1"/>
    </source>
</evidence>
<dbReference type="PROSITE" id="PS51186">
    <property type="entry name" value="GNAT"/>
    <property type="match status" value="1"/>
</dbReference>
<dbReference type="RefSeq" id="WP_077691541.1">
    <property type="nucleotide sequence ID" value="NZ_MCOK01000001.1"/>
</dbReference>
<protein>
    <submittedName>
        <fullName evidence="2">GNAT family N-acetyltransferase</fullName>
    </submittedName>
</protein>
<name>A0A1V3C397_9ACTN</name>
<dbReference type="GO" id="GO:0016747">
    <property type="term" value="F:acyltransferase activity, transferring groups other than amino-acyl groups"/>
    <property type="evidence" value="ECO:0007669"/>
    <property type="project" value="InterPro"/>
</dbReference>
<dbReference type="Pfam" id="PF00583">
    <property type="entry name" value="Acetyltransf_1"/>
    <property type="match status" value="1"/>
</dbReference>
<sequence length="317" mass="35546">MTVATHALTIRPITGPEELDLFNRLPYVQNFEIGADLAEGRRHPSWMWVALDGDRLLARLSWWCRNSDVAPLLLDVLDVDDAADDVDRVETAEHLLRTASAATLPGGGTPPEYLRFVPAGWRRDPRDRRAVEERMAAVERNGGSLLVERLRFEWTPGGTAPRPGDRLRFRPIRDEEEILGLMVRALEGTLDAHDRADLGHSTAEQVAAENYADEFERYTTPREWWRIATLPDGEPVGFVLPARNDYHPMIGYIAVLPEHRGNGYVDDILAEGTRVLAEEGVERVRAATDKGNMPMARAFQRAGYATLSGVVNMDWQG</sequence>
<dbReference type="Gene3D" id="3.40.630.30">
    <property type="match status" value="1"/>
</dbReference>
<gene>
    <name evidence="2" type="ORF">NOSIN_15980</name>
</gene>
<keyword evidence="3" id="KW-1185">Reference proteome</keyword>
<dbReference type="EMBL" id="MCOK01000001">
    <property type="protein sequence ID" value="OOC55118.1"/>
    <property type="molecule type" value="Genomic_DNA"/>
</dbReference>
<accession>A0A1V3C397</accession>
<evidence type="ECO:0000313" key="3">
    <source>
        <dbReference type="Proteomes" id="UP000189004"/>
    </source>
</evidence>
<proteinExistence type="predicted"/>
<dbReference type="SUPFAM" id="SSF55729">
    <property type="entry name" value="Acyl-CoA N-acyltransferases (Nat)"/>
    <property type="match status" value="1"/>
</dbReference>
<dbReference type="Proteomes" id="UP000189004">
    <property type="component" value="Unassembled WGS sequence"/>
</dbReference>